<dbReference type="InterPro" id="IPR018490">
    <property type="entry name" value="cNMP-bd_dom_sf"/>
</dbReference>
<dbReference type="EMBL" id="VTTN01000040">
    <property type="protein sequence ID" value="KAA0585324.1"/>
    <property type="molecule type" value="Genomic_DNA"/>
</dbReference>
<comment type="caution">
    <text evidence="8">The sequence shown here is derived from an EMBL/GenBank/DDBJ whole genome shotgun (WGS) entry which is preliminary data.</text>
</comment>
<proteinExistence type="predicted"/>
<dbReference type="PIRSF" id="PIRSF026673">
    <property type="entry name" value="UCP026673_ion_chan"/>
    <property type="match status" value="1"/>
</dbReference>
<evidence type="ECO:0000256" key="2">
    <source>
        <dbReference type="ARBA" id="ARBA00022475"/>
    </source>
</evidence>
<comment type="subcellular location">
    <subcellularLocation>
        <location evidence="1">Cell membrane</location>
        <topology evidence="1">Multi-pass membrane protein</topology>
    </subcellularLocation>
</comment>
<keyword evidence="3 6" id="KW-0812">Transmembrane</keyword>
<dbReference type="GO" id="GO:0008381">
    <property type="term" value="F:mechanosensitive monoatomic ion channel activity"/>
    <property type="evidence" value="ECO:0007669"/>
    <property type="project" value="UniProtKB-ARBA"/>
</dbReference>
<feature type="transmembrane region" description="Helical" evidence="6">
    <location>
        <begin position="45"/>
        <end position="63"/>
    </location>
</feature>
<dbReference type="Gene3D" id="2.60.120.10">
    <property type="entry name" value="Jelly Rolls"/>
    <property type="match status" value="1"/>
</dbReference>
<feature type="transmembrane region" description="Helical" evidence="6">
    <location>
        <begin position="83"/>
        <end position="101"/>
    </location>
</feature>
<feature type="transmembrane region" description="Helical" evidence="6">
    <location>
        <begin position="136"/>
        <end position="156"/>
    </location>
</feature>
<keyword evidence="4 6" id="KW-1133">Transmembrane helix</keyword>
<keyword evidence="2" id="KW-1003">Cell membrane</keyword>
<dbReference type="PANTHER" id="PTHR30566:SF5">
    <property type="entry name" value="MECHANOSENSITIVE ION CHANNEL PROTEIN 1, MITOCHONDRIAL-RELATED"/>
    <property type="match status" value="1"/>
</dbReference>
<dbReference type="SUPFAM" id="SSF50182">
    <property type="entry name" value="Sm-like ribonucleoproteins"/>
    <property type="match status" value="1"/>
</dbReference>
<evidence type="ECO:0000256" key="6">
    <source>
        <dbReference type="SAM" id="Phobius"/>
    </source>
</evidence>
<dbReference type="PROSITE" id="PS50042">
    <property type="entry name" value="CNMP_BINDING_3"/>
    <property type="match status" value="1"/>
</dbReference>
<gene>
    <name evidence="8" type="ORF">FZ942_35405</name>
</gene>
<dbReference type="Gene3D" id="2.30.30.60">
    <property type="match status" value="1"/>
</dbReference>
<organism evidence="8 9">
    <name type="scientific">Azospirillum lipoferum</name>
    <dbReference type="NCBI Taxonomy" id="193"/>
    <lineage>
        <taxon>Bacteria</taxon>
        <taxon>Pseudomonadati</taxon>
        <taxon>Pseudomonadota</taxon>
        <taxon>Alphaproteobacteria</taxon>
        <taxon>Rhodospirillales</taxon>
        <taxon>Azospirillaceae</taxon>
        <taxon>Azospirillum</taxon>
    </lineage>
</organism>
<dbReference type="InterPro" id="IPR023408">
    <property type="entry name" value="MscS_beta-dom_sf"/>
</dbReference>
<dbReference type="PANTHER" id="PTHR30566">
    <property type="entry name" value="YNAI-RELATED MECHANOSENSITIVE ION CHANNEL"/>
    <property type="match status" value="1"/>
</dbReference>
<accession>A0A5A9FV54</accession>
<dbReference type="RefSeq" id="WP_149235715.1">
    <property type="nucleotide sequence ID" value="NZ_JALJXJ010000034.1"/>
</dbReference>
<sequence length="477" mass="51045">MSTDLNLMMFAQDPLVQTGVLASIGALLTHVALRNRPTHRFAGQLFFFTALTVLLFYHGVVPYEAGTSNSSVPQRVFAGLARMIWWTNGALSLVGFVRAFLTFERRTREGRLLQDLIIGMIYVGTALSIAANVFNFPVGTLIATSGVFAIIVGLAMQSTLSNVFSGIALNISRPYAIGDWISLGDGIEGQVLETNWRATHLLSDTNDLIILPNSSLAKATLTNLSGPDRSHGVTLTVRISPNVSPGAVSSVMRDVLLSCTSILPNPPPTTHIQSLDADAIEVKLSFHVAKLSAVGTTKDEVFDLVYRHVKSSGMRFASPSASMQPILNNTESSASTASTPLRLLNAISLFSSLTEDEKEALAATMSRRTFRKGDVVVEQGTVMAALVIVRTGVLAVTSRTEEEEIETGRLAPGDFFGEGGLLTGAGTAGTVRALTFVVVYEIALENLAPLIHDRPGIAEELGAALLHRKQSIDPPTK</sequence>
<dbReference type="Proteomes" id="UP000324927">
    <property type="component" value="Unassembled WGS sequence"/>
</dbReference>
<dbReference type="OrthoDB" id="9799209at2"/>
<dbReference type="Gene3D" id="3.30.70.100">
    <property type="match status" value="1"/>
</dbReference>
<keyword evidence="9" id="KW-1185">Reference proteome</keyword>
<dbReference type="CDD" id="cd00038">
    <property type="entry name" value="CAP_ED"/>
    <property type="match status" value="1"/>
</dbReference>
<dbReference type="InterPro" id="IPR010920">
    <property type="entry name" value="LSM_dom_sf"/>
</dbReference>
<dbReference type="InterPro" id="IPR000595">
    <property type="entry name" value="cNMP-bd_dom"/>
</dbReference>
<dbReference type="SMART" id="SM00100">
    <property type="entry name" value="cNMP"/>
    <property type="match status" value="1"/>
</dbReference>
<dbReference type="InterPro" id="IPR016846">
    <property type="entry name" value="cNMP-bd_ion_channel"/>
</dbReference>
<evidence type="ECO:0000256" key="4">
    <source>
        <dbReference type="ARBA" id="ARBA00022989"/>
    </source>
</evidence>
<dbReference type="AlphaFoldDB" id="A0A5A9FV54"/>
<feature type="transmembrane region" description="Helical" evidence="6">
    <location>
        <begin position="15"/>
        <end position="33"/>
    </location>
</feature>
<name>A0A5A9FV54_AZOLI</name>
<dbReference type="InterPro" id="IPR011066">
    <property type="entry name" value="MscS_channel_C_sf"/>
</dbReference>
<evidence type="ECO:0000313" key="8">
    <source>
        <dbReference type="EMBL" id="KAA0585324.1"/>
    </source>
</evidence>
<evidence type="ECO:0000313" key="9">
    <source>
        <dbReference type="Proteomes" id="UP000324927"/>
    </source>
</evidence>
<dbReference type="SUPFAM" id="SSF51206">
    <property type="entry name" value="cAMP-binding domain-like"/>
    <property type="match status" value="1"/>
</dbReference>
<dbReference type="Pfam" id="PF00924">
    <property type="entry name" value="MS_channel_2nd"/>
    <property type="match status" value="1"/>
</dbReference>
<keyword evidence="5 6" id="KW-0472">Membrane</keyword>
<evidence type="ECO:0000256" key="3">
    <source>
        <dbReference type="ARBA" id="ARBA00022692"/>
    </source>
</evidence>
<reference evidence="8 9" key="1">
    <citation type="submission" date="2019-08" db="EMBL/GenBank/DDBJ databases">
        <authorList>
            <person name="Grouzdev D."/>
            <person name="Tikhonova E."/>
            <person name="Kravchenko I."/>
        </authorList>
    </citation>
    <scope>NUCLEOTIDE SEQUENCE [LARGE SCALE GENOMIC DNA]</scope>
    <source>
        <strain evidence="8 9">59b</strain>
    </source>
</reference>
<feature type="domain" description="Cyclic nucleotide-binding" evidence="7">
    <location>
        <begin position="349"/>
        <end position="468"/>
    </location>
</feature>
<dbReference type="GO" id="GO:0005886">
    <property type="term" value="C:plasma membrane"/>
    <property type="evidence" value="ECO:0007669"/>
    <property type="project" value="UniProtKB-SubCell"/>
</dbReference>
<dbReference type="SUPFAM" id="SSF82689">
    <property type="entry name" value="Mechanosensitive channel protein MscS (YggB), C-terminal domain"/>
    <property type="match status" value="1"/>
</dbReference>
<evidence type="ECO:0000259" key="7">
    <source>
        <dbReference type="PROSITE" id="PS50042"/>
    </source>
</evidence>
<dbReference type="InterPro" id="IPR014710">
    <property type="entry name" value="RmlC-like_jellyroll"/>
</dbReference>
<evidence type="ECO:0000256" key="5">
    <source>
        <dbReference type="ARBA" id="ARBA00023136"/>
    </source>
</evidence>
<dbReference type="Pfam" id="PF00027">
    <property type="entry name" value="cNMP_binding"/>
    <property type="match status" value="1"/>
</dbReference>
<evidence type="ECO:0000256" key="1">
    <source>
        <dbReference type="ARBA" id="ARBA00004651"/>
    </source>
</evidence>
<dbReference type="InterPro" id="IPR006685">
    <property type="entry name" value="MscS_channel_2nd"/>
</dbReference>
<dbReference type="Gene3D" id="1.10.287.1260">
    <property type="match status" value="1"/>
</dbReference>
<protein>
    <submittedName>
        <fullName evidence="8">Mechanosensitive ion channel</fullName>
    </submittedName>
</protein>